<reference evidence="6 7" key="1">
    <citation type="submission" date="2021-11" db="EMBL/GenBank/DDBJ databases">
        <title>Black yeast isolated from Biological Soil Crust.</title>
        <authorList>
            <person name="Kurbessoian T."/>
        </authorList>
    </citation>
    <scope>NUCLEOTIDE SEQUENCE [LARGE SCALE GENOMIC DNA]</scope>
    <source>
        <strain evidence="6 7">CCFEE 5522</strain>
    </source>
</reference>
<dbReference type="AlphaFoldDB" id="A0AAV9JGR7"/>
<dbReference type="GO" id="GO:0005634">
    <property type="term" value="C:nucleus"/>
    <property type="evidence" value="ECO:0007669"/>
    <property type="project" value="TreeGrafter"/>
</dbReference>
<gene>
    <name evidence="6" type="ORF">LTR36_004283</name>
</gene>
<dbReference type="GO" id="GO:0032958">
    <property type="term" value="P:inositol phosphate biosynthetic process"/>
    <property type="evidence" value="ECO:0007669"/>
    <property type="project" value="InterPro"/>
</dbReference>
<dbReference type="Gene3D" id="3.30.470.160">
    <property type="entry name" value="Inositol polyphosphate kinase"/>
    <property type="match status" value="1"/>
</dbReference>
<comment type="similarity">
    <text evidence="1 4">Belongs to the inositol phosphokinase (IPK) family.</text>
</comment>
<dbReference type="GO" id="GO:0005737">
    <property type="term" value="C:cytoplasm"/>
    <property type="evidence" value="ECO:0007669"/>
    <property type="project" value="TreeGrafter"/>
</dbReference>
<evidence type="ECO:0000313" key="7">
    <source>
        <dbReference type="Proteomes" id="UP001324427"/>
    </source>
</evidence>
<name>A0AAV9JGR7_9PEZI</name>
<proteinExistence type="inferred from homology"/>
<evidence type="ECO:0000313" key="6">
    <source>
        <dbReference type="EMBL" id="KAK4544392.1"/>
    </source>
</evidence>
<keyword evidence="7" id="KW-1185">Reference proteome</keyword>
<keyword evidence="2 4" id="KW-0808">Transferase</keyword>
<dbReference type="Pfam" id="PF03770">
    <property type="entry name" value="IPK"/>
    <property type="match status" value="1"/>
</dbReference>
<dbReference type="PANTHER" id="PTHR12400">
    <property type="entry name" value="INOSITOL POLYPHOSPHATE KINASE"/>
    <property type="match status" value="1"/>
</dbReference>
<protein>
    <recommendedName>
        <fullName evidence="4">Kinase</fullName>
        <ecNumber evidence="4">2.7.-.-</ecNumber>
    </recommendedName>
</protein>
<comment type="caution">
    <text evidence="6">The sequence shown here is derived from an EMBL/GenBank/DDBJ whole genome shotgun (WGS) entry which is preliminary data.</text>
</comment>
<evidence type="ECO:0000256" key="1">
    <source>
        <dbReference type="ARBA" id="ARBA00007374"/>
    </source>
</evidence>
<evidence type="ECO:0000256" key="3">
    <source>
        <dbReference type="ARBA" id="ARBA00022777"/>
    </source>
</evidence>
<accession>A0AAV9JGR7</accession>
<dbReference type="EMBL" id="JAVFHQ010000025">
    <property type="protein sequence ID" value="KAK4544392.1"/>
    <property type="molecule type" value="Genomic_DNA"/>
</dbReference>
<dbReference type="InterPro" id="IPR005522">
    <property type="entry name" value="IPK"/>
</dbReference>
<dbReference type="SUPFAM" id="SSF56104">
    <property type="entry name" value="SAICAR synthase-like"/>
    <property type="match status" value="1"/>
</dbReference>
<dbReference type="InterPro" id="IPR038286">
    <property type="entry name" value="IPK_sf"/>
</dbReference>
<keyword evidence="3 4" id="KW-0418">Kinase</keyword>
<dbReference type="EC" id="2.7.-.-" evidence="4"/>
<dbReference type="Proteomes" id="UP001324427">
    <property type="component" value="Unassembled WGS sequence"/>
</dbReference>
<feature type="compositionally biased region" description="Acidic residues" evidence="5">
    <location>
        <begin position="276"/>
        <end position="286"/>
    </location>
</feature>
<dbReference type="GO" id="GO:0000824">
    <property type="term" value="F:inositol-1,4,5,6-tetrakisphosphate 3-kinase activity"/>
    <property type="evidence" value="ECO:0007669"/>
    <property type="project" value="TreeGrafter"/>
</dbReference>
<evidence type="ECO:0000256" key="4">
    <source>
        <dbReference type="RuleBase" id="RU363090"/>
    </source>
</evidence>
<feature type="region of interest" description="Disordered" evidence="5">
    <location>
        <begin position="260"/>
        <end position="287"/>
    </location>
</feature>
<evidence type="ECO:0000256" key="2">
    <source>
        <dbReference type="ARBA" id="ARBA00022679"/>
    </source>
</evidence>
<dbReference type="GO" id="GO:0046854">
    <property type="term" value="P:phosphatidylinositol phosphate biosynthetic process"/>
    <property type="evidence" value="ECO:0007669"/>
    <property type="project" value="TreeGrafter"/>
</dbReference>
<dbReference type="PANTHER" id="PTHR12400:SF103">
    <property type="entry name" value="INOSITOL POLYPHOSPHATE MULTIKINASE"/>
    <property type="match status" value="1"/>
</dbReference>
<sequence length="332" mass="35941">MAEGTKTLDISTLKTFENAAAGHDGVLSDPSGQLFIKPCTQAEVDFYQQTLIDHPGFAELMPAFVGTLSLGAPAQVVDSTAAQEFLQRNQAQKGPQFPGPKVAAGTAIVLENLEHGFTHPNVLDLKLGSCLYDPTSTAPEKAARLDKVASETTSGSLNFRIAGMKVWNGMSFDIYDKLYGRNFNADNIKDGLATFFAGLSVGLKTDDAAGLLETIEAEVSKARHSLERLESRMYSVSLLIIYEGDSTALDALMGGVPKTPRVQEKAPTLGEVKQSEEEEEEEEDEPPAAYRVNMIDFAHATWTPGQGKDENIIAGLKNIETQMDQLISRLVD</sequence>
<evidence type="ECO:0000256" key="5">
    <source>
        <dbReference type="SAM" id="MobiDB-lite"/>
    </source>
</evidence>
<dbReference type="GO" id="GO:0008440">
    <property type="term" value="F:inositol-1,4,5-trisphosphate 3-kinase activity"/>
    <property type="evidence" value="ECO:0007669"/>
    <property type="project" value="TreeGrafter"/>
</dbReference>
<organism evidence="6 7">
    <name type="scientific">Oleoguttula mirabilis</name>
    <dbReference type="NCBI Taxonomy" id="1507867"/>
    <lineage>
        <taxon>Eukaryota</taxon>
        <taxon>Fungi</taxon>
        <taxon>Dikarya</taxon>
        <taxon>Ascomycota</taxon>
        <taxon>Pezizomycotina</taxon>
        <taxon>Dothideomycetes</taxon>
        <taxon>Dothideomycetidae</taxon>
        <taxon>Mycosphaerellales</taxon>
        <taxon>Teratosphaeriaceae</taxon>
        <taxon>Oleoguttula</taxon>
    </lineage>
</organism>